<organism evidence="3 4">
    <name type="scientific">Xenotaenia resolanae</name>
    <dbReference type="NCBI Taxonomy" id="208358"/>
    <lineage>
        <taxon>Eukaryota</taxon>
        <taxon>Metazoa</taxon>
        <taxon>Chordata</taxon>
        <taxon>Craniata</taxon>
        <taxon>Vertebrata</taxon>
        <taxon>Euteleostomi</taxon>
        <taxon>Actinopterygii</taxon>
        <taxon>Neopterygii</taxon>
        <taxon>Teleostei</taxon>
        <taxon>Neoteleostei</taxon>
        <taxon>Acanthomorphata</taxon>
        <taxon>Ovalentaria</taxon>
        <taxon>Atherinomorphae</taxon>
        <taxon>Cyprinodontiformes</taxon>
        <taxon>Goodeidae</taxon>
        <taxon>Xenotaenia</taxon>
    </lineage>
</organism>
<evidence type="ECO:0000313" key="4">
    <source>
        <dbReference type="Proteomes" id="UP001444071"/>
    </source>
</evidence>
<sequence length="111" mass="12386">MGWRAAGRNDGIRKFSVAKGGHFIQRSIKLCFLFSRNLLFKSAVYLSVDCIKVTVNEILKYCSQPHRATPPLVEICDAFVLIRIAGPFQVASVAAGKLFRHRLDPIAVLLK</sequence>
<dbReference type="InterPro" id="IPR001079">
    <property type="entry name" value="Galectin_CRD"/>
</dbReference>
<evidence type="ECO:0000256" key="1">
    <source>
        <dbReference type="ARBA" id="ARBA00022734"/>
    </source>
</evidence>
<proteinExistence type="predicted"/>
<protein>
    <recommendedName>
        <fullName evidence="2">Galectin domain-containing protein</fullName>
    </recommendedName>
</protein>
<feature type="domain" description="Galectin" evidence="2">
    <location>
        <begin position="1"/>
        <end position="96"/>
    </location>
</feature>
<comment type="caution">
    <text evidence="3">The sequence shown here is derived from an EMBL/GenBank/DDBJ whole genome shotgun (WGS) entry which is preliminary data.</text>
</comment>
<keyword evidence="1" id="KW-0430">Lectin</keyword>
<evidence type="ECO:0000313" key="3">
    <source>
        <dbReference type="EMBL" id="MEQ2272066.1"/>
    </source>
</evidence>
<dbReference type="PROSITE" id="PS51304">
    <property type="entry name" value="GALECTIN"/>
    <property type="match status" value="1"/>
</dbReference>
<accession>A0ABV0WR12</accession>
<gene>
    <name evidence="3" type="ORF">XENORESO_014142</name>
</gene>
<dbReference type="EMBL" id="JAHRIM010064508">
    <property type="protein sequence ID" value="MEQ2272066.1"/>
    <property type="molecule type" value="Genomic_DNA"/>
</dbReference>
<reference evidence="3 4" key="1">
    <citation type="submission" date="2021-06" db="EMBL/GenBank/DDBJ databases">
        <authorList>
            <person name="Palmer J.M."/>
        </authorList>
    </citation>
    <scope>NUCLEOTIDE SEQUENCE [LARGE SCALE GENOMIC DNA]</scope>
    <source>
        <strain evidence="3 4">XR_2019</strain>
        <tissue evidence="3">Muscle</tissue>
    </source>
</reference>
<dbReference type="Proteomes" id="UP001444071">
    <property type="component" value="Unassembled WGS sequence"/>
</dbReference>
<evidence type="ECO:0000259" key="2">
    <source>
        <dbReference type="PROSITE" id="PS51304"/>
    </source>
</evidence>
<name>A0ABV0WR12_9TELE</name>
<keyword evidence="4" id="KW-1185">Reference proteome</keyword>